<dbReference type="InterPro" id="IPR011990">
    <property type="entry name" value="TPR-like_helical_dom_sf"/>
</dbReference>
<sequence>MPFCRNRSKPKTVRHNQVAIAPIYDTHNNFLMGIHYYEIKDYPTAMLKFELASKEPVITNGAGVVTYNYAPGSYFYMGNILMQKNDIKKSDFSEALKFFQMSIAAAAGDPQYNDDIYNIMGNICKHGDDTYRKNYEHSISHYMKAHETGKFPEASFRIGELCFLLGEFDRAKHWFERSISLMSSRGINKYSRYINLAEGSLASILLHRQLYNEAYHAFKKLLGRYGGIPEYNIGLLLKKNLVPNNINSPHEKYFIASAEQGCSYGQHYCGLMKEQKGGYRDAMEFYKKALAQFDGKAANSIGNIYYNGNSEYKSDKHLALEYYKKAMSYNFSEARFNVALTLRELGLDTMYALTLYEEYYKDARSSKRYEACLQIAKIYEDFKDNDRSMKWCQMAADHGIAEAQLIIGKAFLNGTCFDRVENYDLAYKYLRNAERNGFKEATPLAVSIKKYIAIKKRPQDVILYKAVVESHPVFAGRSVTFSYRTI</sequence>
<evidence type="ECO:0000313" key="3">
    <source>
        <dbReference type="EMBL" id="KAG2198478.1"/>
    </source>
</evidence>
<accession>A0A8H7QVE0</accession>
<dbReference type="SMART" id="SM00671">
    <property type="entry name" value="SEL1"/>
    <property type="match status" value="4"/>
</dbReference>
<proteinExistence type="inferred from homology"/>
<feature type="repeat" description="TPR" evidence="2">
    <location>
        <begin position="152"/>
        <end position="185"/>
    </location>
</feature>
<evidence type="ECO:0000256" key="1">
    <source>
        <dbReference type="ARBA" id="ARBA00038101"/>
    </source>
</evidence>
<dbReference type="InterPro" id="IPR006597">
    <property type="entry name" value="Sel1-like"/>
</dbReference>
<dbReference type="InterPro" id="IPR050767">
    <property type="entry name" value="Sel1_AlgK"/>
</dbReference>
<comment type="similarity">
    <text evidence="1">Belongs to the sel-1 family.</text>
</comment>
<comment type="caution">
    <text evidence="3">The sequence shown here is derived from an EMBL/GenBank/DDBJ whole genome shotgun (WGS) entry which is preliminary data.</text>
</comment>
<dbReference type="Pfam" id="PF13181">
    <property type="entry name" value="TPR_8"/>
    <property type="match status" value="1"/>
</dbReference>
<name>A0A8H7QVE0_9FUNG</name>
<evidence type="ECO:0000313" key="4">
    <source>
        <dbReference type="Proteomes" id="UP000603453"/>
    </source>
</evidence>
<dbReference type="SUPFAM" id="SSF81901">
    <property type="entry name" value="HCP-like"/>
    <property type="match status" value="2"/>
</dbReference>
<dbReference type="Pfam" id="PF08238">
    <property type="entry name" value="Sel1"/>
    <property type="match status" value="4"/>
</dbReference>
<organism evidence="3 4">
    <name type="scientific">Mucor saturninus</name>
    <dbReference type="NCBI Taxonomy" id="64648"/>
    <lineage>
        <taxon>Eukaryota</taxon>
        <taxon>Fungi</taxon>
        <taxon>Fungi incertae sedis</taxon>
        <taxon>Mucoromycota</taxon>
        <taxon>Mucoromycotina</taxon>
        <taxon>Mucoromycetes</taxon>
        <taxon>Mucorales</taxon>
        <taxon>Mucorineae</taxon>
        <taxon>Mucoraceae</taxon>
        <taxon>Mucor</taxon>
    </lineage>
</organism>
<dbReference type="InterPro" id="IPR019734">
    <property type="entry name" value="TPR_rpt"/>
</dbReference>
<dbReference type="Gene3D" id="1.25.40.10">
    <property type="entry name" value="Tetratricopeptide repeat domain"/>
    <property type="match status" value="3"/>
</dbReference>
<dbReference type="PANTHER" id="PTHR11102:SF160">
    <property type="entry name" value="ERAD-ASSOCIATED E3 UBIQUITIN-PROTEIN LIGASE COMPONENT HRD3"/>
    <property type="match status" value="1"/>
</dbReference>
<reference evidence="3" key="1">
    <citation type="submission" date="2020-12" db="EMBL/GenBank/DDBJ databases">
        <title>Metabolic potential, ecology and presence of endohyphal bacteria is reflected in genomic diversity of Mucoromycotina.</title>
        <authorList>
            <person name="Muszewska A."/>
            <person name="Okrasinska A."/>
            <person name="Steczkiewicz K."/>
            <person name="Drgas O."/>
            <person name="Orlowska M."/>
            <person name="Perlinska-Lenart U."/>
            <person name="Aleksandrzak-Piekarczyk T."/>
            <person name="Szatraj K."/>
            <person name="Zielenkiewicz U."/>
            <person name="Pilsyk S."/>
            <person name="Malc E."/>
            <person name="Mieczkowski P."/>
            <person name="Kruszewska J.S."/>
            <person name="Biernat P."/>
            <person name="Pawlowska J."/>
        </authorList>
    </citation>
    <scope>NUCLEOTIDE SEQUENCE</scope>
    <source>
        <strain evidence="3">WA0000017839</strain>
    </source>
</reference>
<evidence type="ECO:0000256" key="2">
    <source>
        <dbReference type="PROSITE-ProRule" id="PRU00339"/>
    </source>
</evidence>
<gene>
    <name evidence="3" type="ORF">INT47_004465</name>
</gene>
<protein>
    <submittedName>
        <fullName evidence="3">Uncharacterized protein</fullName>
    </submittedName>
</protein>
<dbReference type="SMART" id="SM00028">
    <property type="entry name" value="TPR"/>
    <property type="match status" value="4"/>
</dbReference>
<dbReference type="PROSITE" id="PS50005">
    <property type="entry name" value="TPR"/>
    <property type="match status" value="1"/>
</dbReference>
<dbReference type="Proteomes" id="UP000603453">
    <property type="component" value="Unassembled WGS sequence"/>
</dbReference>
<dbReference type="AlphaFoldDB" id="A0A8H7QVE0"/>
<dbReference type="OrthoDB" id="2384430at2759"/>
<keyword evidence="2" id="KW-0802">TPR repeat</keyword>
<keyword evidence="4" id="KW-1185">Reference proteome</keyword>
<dbReference type="EMBL" id="JAEPRD010000110">
    <property type="protein sequence ID" value="KAG2198478.1"/>
    <property type="molecule type" value="Genomic_DNA"/>
</dbReference>
<dbReference type="PANTHER" id="PTHR11102">
    <property type="entry name" value="SEL-1-LIKE PROTEIN"/>
    <property type="match status" value="1"/>
</dbReference>